<accession>A0A6A6CT19</accession>
<dbReference type="PANTHER" id="PTHR21240">
    <property type="entry name" value="2-AMINO-3-CARBOXYLMUCONATE-6-SEMIALDEHYDE DECARBOXYLASE"/>
    <property type="match status" value="1"/>
</dbReference>
<evidence type="ECO:0000256" key="8">
    <source>
        <dbReference type="RuleBase" id="RU366045"/>
    </source>
</evidence>
<dbReference type="GO" id="GO:0005829">
    <property type="term" value="C:cytosol"/>
    <property type="evidence" value="ECO:0007669"/>
    <property type="project" value="TreeGrafter"/>
</dbReference>
<dbReference type="InterPro" id="IPR006680">
    <property type="entry name" value="Amidohydro-rel"/>
</dbReference>
<evidence type="ECO:0000256" key="2">
    <source>
        <dbReference type="ARBA" id="ARBA00022723"/>
    </source>
</evidence>
<evidence type="ECO:0000313" key="11">
    <source>
        <dbReference type="Proteomes" id="UP000799537"/>
    </source>
</evidence>
<keyword evidence="11" id="KW-1185">Reference proteome</keyword>
<proteinExistence type="inferred from homology"/>
<evidence type="ECO:0000256" key="4">
    <source>
        <dbReference type="ARBA" id="ARBA00022833"/>
    </source>
</evidence>
<dbReference type="AlphaFoldDB" id="A0A6A6CT19"/>
<evidence type="ECO:0000313" key="10">
    <source>
        <dbReference type="EMBL" id="KAF2168919.1"/>
    </source>
</evidence>
<protein>
    <recommendedName>
        <fullName evidence="7">6-methylsalicylate decarboxylase</fullName>
        <ecNumber evidence="7">4.1.1.52</ecNumber>
    </recommendedName>
</protein>
<evidence type="ECO:0000256" key="6">
    <source>
        <dbReference type="ARBA" id="ARBA00036832"/>
    </source>
</evidence>
<evidence type="ECO:0000256" key="1">
    <source>
        <dbReference type="ARBA" id="ARBA00005871"/>
    </source>
</evidence>
<dbReference type="InterPro" id="IPR032465">
    <property type="entry name" value="ACMSD"/>
</dbReference>
<evidence type="ECO:0000256" key="5">
    <source>
        <dbReference type="ARBA" id="ARBA00023239"/>
    </source>
</evidence>
<comment type="similarity">
    <text evidence="1">Belongs to the metallo-dependent hydrolases superfamily. ACMSD family.</text>
</comment>
<dbReference type="Gene3D" id="3.20.20.140">
    <property type="entry name" value="Metal-dependent hydrolases"/>
    <property type="match status" value="1"/>
</dbReference>
<dbReference type="GeneID" id="54558898"/>
<sequence>MSRPLIDTHHHWVKDFYTKGRTYHCMNIVHKLTAPGACIVKSREGRSKLARQANEYCAKIRDAEPDKYGFFASLPSLMDKQDALDEIAYALDTLKADGITLFTRYGQDNHYLGHPDFKEIWDELDRREAVVFVHPTHPVDTHLVNPEMLQPMLVYPFETTQTAVDMMLNGVIQSHRKVKVILSRAGGMLPWIVTRPASIWPNGSDEQKKFLDGFKRFYYDTAISLSPSVLGLLEGFVKSGHLEADHVLFGSDYPYASQTIIANHTPGLESYSFEKSELMDGIAYKNALKLFPSLAQYIKTE</sequence>
<dbReference type="RefSeq" id="XP_033669808.1">
    <property type="nucleotide sequence ID" value="XM_033805626.1"/>
</dbReference>
<keyword evidence="5 8" id="KW-0456">Lyase</keyword>
<dbReference type="GO" id="GO:0019748">
    <property type="term" value="P:secondary metabolic process"/>
    <property type="evidence" value="ECO:0007669"/>
    <property type="project" value="TreeGrafter"/>
</dbReference>
<dbReference type="GO" id="GO:0046872">
    <property type="term" value="F:metal ion binding"/>
    <property type="evidence" value="ECO:0007669"/>
    <property type="project" value="UniProtKB-KW"/>
</dbReference>
<keyword evidence="2" id="KW-0479">Metal-binding</keyword>
<evidence type="ECO:0000256" key="3">
    <source>
        <dbReference type="ARBA" id="ARBA00022793"/>
    </source>
</evidence>
<dbReference type="PANTHER" id="PTHR21240:SF29">
    <property type="entry name" value="AMIDOHYDROLASE-RELATED DOMAIN-CONTAINING PROTEIN"/>
    <property type="match status" value="1"/>
</dbReference>
<feature type="domain" description="Amidohydrolase-related" evidence="9">
    <location>
        <begin position="6"/>
        <end position="292"/>
    </location>
</feature>
<name>A0A6A6CT19_ZASCE</name>
<keyword evidence="4" id="KW-0862">Zinc</keyword>
<dbReference type="EC" id="4.1.1.52" evidence="7"/>
<reference evidence="10" key="1">
    <citation type="journal article" date="2020" name="Stud. Mycol.">
        <title>101 Dothideomycetes genomes: a test case for predicting lifestyles and emergence of pathogens.</title>
        <authorList>
            <person name="Haridas S."/>
            <person name="Albert R."/>
            <person name="Binder M."/>
            <person name="Bloem J."/>
            <person name="Labutti K."/>
            <person name="Salamov A."/>
            <person name="Andreopoulos B."/>
            <person name="Baker S."/>
            <person name="Barry K."/>
            <person name="Bills G."/>
            <person name="Bluhm B."/>
            <person name="Cannon C."/>
            <person name="Castanera R."/>
            <person name="Culley D."/>
            <person name="Daum C."/>
            <person name="Ezra D."/>
            <person name="Gonzalez J."/>
            <person name="Henrissat B."/>
            <person name="Kuo A."/>
            <person name="Liang C."/>
            <person name="Lipzen A."/>
            <person name="Lutzoni F."/>
            <person name="Magnuson J."/>
            <person name="Mondo S."/>
            <person name="Nolan M."/>
            <person name="Ohm R."/>
            <person name="Pangilinan J."/>
            <person name="Park H.-J."/>
            <person name="Ramirez L."/>
            <person name="Alfaro M."/>
            <person name="Sun H."/>
            <person name="Tritt A."/>
            <person name="Yoshinaga Y."/>
            <person name="Zwiers L.-H."/>
            <person name="Turgeon B."/>
            <person name="Goodwin S."/>
            <person name="Spatafora J."/>
            <person name="Crous P."/>
            <person name="Grigoriev I."/>
        </authorList>
    </citation>
    <scope>NUCLEOTIDE SEQUENCE</scope>
    <source>
        <strain evidence="10">ATCC 36951</strain>
    </source>
</reference>
<dbReference type="GO" id="GO:0016787">
    <property type="term" value="F:hydrolase activity"/>
    <property type="evidence" value="ECO:0007669"/>
    <property type="project" value="InterPro"/>
</dbReference>
<gene>
    <name evidence="10" type="ORF">M409DRAFT_20931</name>
</gene>
<evidence type="ECO:0000259" key="9">
    <source>
        <dbReference type="Pfam" id="PF04909"/>
    </source>
</evidence>
<dbReference type="EMBL" id="ML993589">
    <property type="protein sequence ID" value="KAF2168919.1"/>
    <property type="molecule type" value="Genomic_DNA"/>
</dbReference>
<dbReference type="Proteomes" id="UP000799537">
    <property type="component" value="Unassembled WGS sequence"/>
</dbReference>
<keyword evidence="3 8" id="KW-0210">Decarboxylase</keyword>
<evidence type="ECO:0000256" key="7">
    <source>
        <dbReference type="ARBA" id="ARBA00038889"/>
    </source>
</evidence>
<organism evidence="10 11">
    <name type="scientific">Zasmidium cellare ATCC 36951</name>
    <dbReference type="NCBI Taxonomy" id="1080233"/>
    <lineage>
        <taxon>Eukaryota</taxon>
        <taxon>Fungi</taxon>
        <taxon>Dikarya</taxon>
        <taxon>Ascomycota</taxon>
        <taxon>Pezizomycotina</taxon>
        <taxon>Dothideomycetes</taxon>
        <taxon>Dothideomycetidae</taxon>
        <taxon>Mycosphaerellales</taxon>
        <taxon>Mycosphaerellaceae</taxon>
        <taxon>Zasmidium</taxon>
    </lineage>
</organism>
<dbReference type="GO" id="GO:0047596">
    <property type="term" value="F:6-methylsalicylate decarboxylase activity"/>
    <property type="evidence" value="ECO:0007669"/>
    <property type="project" value="UniProtKB-EC"/>
</dbReference>
<comment type="catalytic activity">
    <reaction evidence="6">
        <text>6-methylsalicylate + H(+) = 3-methylphenol + CO2</text>
        <dbReference type="Rhea" id="RHEA:23112"/>
        <dbReference type="ChEBI" id="CHEBI:15378"/>
        <dbReference type="ChEBI" id="CHEBI:16526"/>
        <dbReference type="ChEBI" id="CHEBI:17231"/>
        <dbReference type="ChEBI" id="CHEBI:36658"/>
        <dbReference type="EC" id="4.1.1.52"/>
    </reaction>
    <physiologicalReaction direction="left-to-right" evidence="6">
        <dbReference type="Rhea" id="RHEA:23113"/>
    </physiologicalReaction>
</comment>
<dbReference type="OrthoDB" id="2832284at2759"/>
<dbReference type="InterPro" id="IPR032466">
    <property type="entry name" value="Metal_Hydrolase"/>
</dbReference>
<dbReference type="Pfam" id="PF04909">
    <property type="entry name" value="Amidohydro_2"/>
    <property type="match status" value="1"/>
</dbReference>
<dbReference type="SUPFAM" id="SSF51556">
    <property type="entry name" value="Metallo-dependent hydrolases"/>
    <property type="match status" value="1"/>
</dbReference>